<dbReference type="AlphaFoldDB" id="A0A6J4VKU3"/>
<accession>A0A6J4VKU3</accession>
<dbReference type="InterPro" id="IPR050955">
    <property type="entry name" value="Plant_Biomass_Hydrol_Est"/>
</dbReference>
<evidence type="ECO:0000313" key="4">
    <source>
        <dbReference type="EMBL" id="CAA9576506.1"/>
    </source>
</evidence>
<dbReference type="Gene3D" id="3.40.50.1820">
    <property type="entry name" value="alpha/beta hydrolase"/>
    <property type="match status" value="1"/>
</dbReference>
<dbReference type="InterPro" id="IPR029058">
    <property type="entry name" value="AB_hydrolase_fold"/>
</dbReference>
<protein>
    <recommendedName>
        <fullName evidence="5">Serine esterase</fullName>
    </recommendedName>
</protein>
<gene>
    <name evidence="4" type="ORF">AVDCRST_MAG19-3421</name>
</gene>
<keyword evidence="1" id="KW-0732">Signal</keyword>
<dbReference type="GO" id="GO:0016787">
    <property type="term" value="F:hydrolase activity"/>
    <property type="evidence" value="ECO:0007669"/>
    <property type="project" value="UniProtKB-KW"/>
</dbReference>
<feature type="region of interest" description="Disordered" evidence="3">
    <location>
        <begin position="33"/>
        <end position="70"/>
    </location>
</feature>
<dbReference type="PANTHER" id="PTHR43037">
    <property type="entry name" value="UNNAMED PRODUCT-RELATED"/>
    <property type="match status" value="1"/>
</dbReference>
<name>A0A6J4VKU3_9BACT</name>
<feature type="non-terminal residue" evidence="4">
    <location>
        <position position="258"/>
    </location>
</feature>
<proteinExistence type="predicted"/>
<dbReference type="PANTHER" id="PTHR43037:SF5">
    <property type="entry name" value="FERULOYL ESTERASE"/>
    <property type="match status" value="1"/>
</dbReference>
<reference evidence="4" key="1">
    <citation type="submission" date="2020-02" db="EMBL/GenBank/DDBJ databases">
        <authorList>
            <person name="Meier V. D."/>
        </authorList>
    </citation>
    <scope>NUCLEOTIDE SEQUENCE</scope>
    <source>
        <strain evidence="4">AVDCRST_MAG19</strain>
    </source>
</reference>
<dbReference type="EMBL" id="CADCWL010000191">
    <property type="protein sequence ID" value="CAA9576506.1"/>
    <property type="molecule type" value="Genomic_DNA"/>
</dbReference>
<evidence type="ECO:0008006" key="5">
    <source>
        <dbReference type="Google" id="ProtNLM"/>
    </source>
</evidence>
<sequence>MDRTTAGWTASRRRVVGGIIAAAAVGVGAAAHGGRVSGSEAMRRGRQATPEAEEGRLRARPGVPTEDARPGVHRLGLAEGRDALLVVPAGYRPDRPAPLVLSLHGAGGNEEGGLYPLRELADGAGVILLSPASRGRTWDVILGGLGPDVAFVDRALAAVFARCAVDPARLAVAGFSDGASYALSLGIMNGDLFGHVLAFSPGFEAPAGVVGKPRFFVSHGTDDAVLPIDRCSRRIVPRLRDAGYDVDYREFAGGHTVP</sequence>
<keyword evidence="2" id="KW-0378">Hydrolase</keyword>
<organism evidence="4">
    <name type="scientific">uncultured Thermomicrobiales bacterium</name>
    <dbReference type="NCBI Taxonomy" id="1645740"/>
    <lineage>
        <taxon>Bacteria</taxon>
        <taxon>Pseudomonadati</taxon>
        <taxon>Thermomicrobiota</taxon>
        <taxon>Thermomicrobia</taxon>
        <taxon>Thermomicrobiales</taxon>
        <taxon>environmental samples</taxon>
    </lineage>
</organism>
<evidence type="ECO:0000256" key="2">
    <source>
        <dbReference type="ARBA" id="ARBA00022801"/>
    </source>
</evidence>
<evidence type="ECO:0000256" key="1">
    <source>
        <dbReference type="ARBA" id="ARBA00022729"/>
    </source>
</evidence>
<dbReference type="SUPFAM" id="SSF53474">
    <property type="entry name" value="alpha/beta-Hydrolases"/>
    <property type="match status" value="1"/>
</dbReference>
<evidence type="ECO:0000256" key="3">
    <source>
        <dbReference type="SAM" id="MobiDB-lite"/>
    </source>
</evidence>